<dbReference type="Gene3D" id="1.20.1250.20">
    <property type="entry name" value="MFS general substrate transporter like domains"/>
    <property type="match status" value="1"/>
</dbReference>
<organism evidence="9 10">
    <name type="scientific">Caldovatus sediminis</name>
    <dbReference type="NCBI Taxonomy" id="2041189"/>
    <lineage>
        <taxon>Bacteria</taxon>
        <taxon>Pseudomonadati</taxon>
        <taxon>Pseudomonadota</taxon>
        <taxon>Alphaproteobacteria</taxon>
        <taxon>Acetobacterales</taxon>
        <taxon>Roseomonadaceae</taxon>
        <taxon>Caldovatus</taxon>
    </lineage>
</organism>
<dbReference type="EMBL" id="BMKS01000001">
    <property type="protein sequence ID" value="GGG17694.1"/>
    <property type="molecule type" value="Genomic_DNA"/>
</dbReference>
<evidence type="ECO:0000256" key="1">
    <source>
        <dbReference type="ARBA" id="ARBA00004651"/>
    </source>
</evidence>
<reference evidence="9 10" key="1">
    <citation type="journal article" date="2014" name="Int. J. Syst. Evol. Microbiol.">
        <title>Complete genome sequence of Corynebacterium casei LMG S-19264T (=DSM 44701T), isolated from a smear-ripened cheese.</title>
        <authorList>
            <consortium name="US DOE Joint Genome Institute (JGI-PGF)"/>
            <person name="Walter F."/>
            <person name="Albersmeier A."/>
            <person name="Kalinowski J."/>
            <person name="Ruckert C."/>
        </authorList>
    </citation>
    <scope>NUCLEOTIDE SEQUENCE [LARGE SCALE GENOMIC DNA]</scope>
    <source>
        <strain evidence="9 10">CGMCC 1.16330</strain>
    </source>
</reference>
<dbReference type="PANTHER" id="PTHR42718">
    <property type="entry name" value="MAJOR FACILITATOR SUPERFAMILY MULTIDRUG TRANSPORTER MFSC"/>
    <property type="match status" value="1"/>
</dbReference>
<evidence type="ECO:0000256" key="3">
    <source>
        <dbReference type="ARBA" id="ARBA00022475"/>
    </source>
</evidence>
<accession>A0A8J2Z7V7</accession>
<dbReference type="InterPro" id="IPR020846">
    <property type="entry name" value="MFS_dom"/>
</dbReference>
<keyword evidence="10" id="KW-1185">Reference proteome</keyword>
<keyword evidence="6 7" id="KW-0472">Membrane</keyword>
<dbReference type="AlphaFoldDB" id="A0A8J2Z7V7"/>
<dbReference type="Proteomes" id="UP000597507">
    <property type="component" value="Unassembled WGS sequence"/>
</dbReference>
<name>A0A8J2Z7V7_9PROT</name>
<dbReference type="PROSITE" id="PS50850">
    <property type="entry name" value="MFS"/>
    <property type="match status" value="1"/>
</dbReference>
<sequence length="476" mass="48475">MRDSPSPPEVDGRAASDPRMIAAIVASALFMQNLDSAAIATALPAMARDLGEDPARLGAAITSYLVALTVFIPVSGWVADRFGARRVFMAAIAVFALASLLCGRASGLGELVAARVLQGLGGAMMVPVGRLLLLRRVRKEELLSAMTWLTVPGLLGPITGPPLGGLVTETLGWRFVFYLNLPIGLIGLALVAWKIPAVPPGDPGPPDSKGLTLLGLALACFMFGLETVGRGVLPAAVPAAALALGLALGAAALRHCRRARRPALDLGLLAIPSFNKAVLAGSLFRIGAGVTPFLVPLVLQLGFGRGPAESGLVSFATALGALAMKPLARPILHRFGFRATLVGNAALSAAGIAACATFSAAWPVAAVFVVLALGGLARSLEFTALNTLAFAEVPQAKLSAATSFYGTVQQLAPALAVVLATASLEGSAALAGRHGLETADFAAGFLVGGLVALAAAPFFARLPADAGAEVAGRERR</sequence>
<proteinExistence type="predicted"/>
<feature type="transmembrane region" description="Helical" evidence="7">
    <location>
        <begin position="277"/>
        <end position="299"/>
    </location>
</feature>
<dbReference type="InterPro" id="IPR011701">
    <property type="entry name" value="MFS"/>
</dbReference>
<keyword evidence="3" id="KW-1003">Cell membrane</keyword>
<evidence type="ECO:0000256" key="5">
    <source>
        <dbReference type="ARBA" id="ARBA00022989"/>
    </source>
</evidence>
<feature type="transmembrane region" description="Helical" evidence="7">
    <location>
        <begin position="87"/>
        <end position="106"/>
    </location>
</feature>
<feature type="domain" description="Major facilitator superfamily (MFS) profile" evidence="8">
    <location>
        <begin position="21"/>
        <end position="467"/>
    </location>
</feature>
<keyword evidence="4 7" id="KW-0812">Transmembrane</keyword>
<feature type="transmembrane region" description="Helical" evidence="7">
    <location>
        <begin position="112"/>
        <end position="133"/>
    </location>
</feature>
<dbReference type="GO" id="GO:0022857">
    <property type="term" value="F:transmembrane transporter activity"/>
    <property type="evidence" value="ECO:0007669"/>
    <property type="project" value="InterPro"/>
</dbReference>
<feature type="transmembrane region" description="Helical" evidence="7">
    <location>
        <begin position="311"/>
        <end position="328"/>
    </location>
</feature>
<comment type="caution">
    <text evidence="9">The sequence shown here is derived from an EMBL/GenBank/DDBJ whole genome shotgun (WGS) entry which is preliminary data.</text>
</comment>
<evidence type="ECO:0000256" key="7">
    <source>
        <dbReference type="SAM" id="Phobius"/>
    </source>
</evidence>
<feature type="transmembrane region" description="Helical" evidence="7">
    <location>
        <begin position="360"/>
        <end position="377"/>
    </location>
</feature>
<evidence type="ECO:0000313" key="9">
    <source>
        <dbReference type="EMBL" id="GGG17694.1"/>
    </source>
</evidence>
<keyword evidence="5 7" id="KW-1133">Transmembrane helix</keyword>
<keyword evidence="2" id="KW-0813">Transport</keyword>
<evidence type="ECO:0000256" key="6">
    <source>
        <dbReference type="ARBA" id="ARBA00023136"/>
    </source>
</evidence>
<feature type="transmembrane region" description="Helical" evidence="7">
    <location>
        <begin position="21"/>
        <end position="43"/>
    </location>
</feature>
<dbReference type="InterPro" id="IPR036259">
    <property type="entry name" value="MFS_trans_sf"/>
</dbReference>
<feature type="transmembrane region" description="Helical" evidence="7">
    <location>
        <begin position="175"/>
        <end position="198"/>
    </location>
</feature>
<comment type="subcellular location">
    <subcellularLocation>
        <location evidence="1">Cell membrane</location>
        <topology evidence="1">Multi-pass membrane protein</topology>
    </subcellularLocation>
</comment>
<dbReference type="SUPFAM" id="SSF103473">
    <property type="entry name" value="MFS general substrate transporter"/>
    <property type="match status" value="1"/>
</dbReference>
<feature type="transmembrane region" description="Helical" evidence="7">
    <location>
        <begin position="235"/>
        <end position="256"/>
    </location>
</feature>
<dbReference type="Gene3D" id="1.20.1720.10">
    <property type="entry name" value="Multidrug resistance protein D"/>
    <property type="match status" value="1"/>
</dbReference>
<gene>
    <name evidence="9" type="ORF">GCM10010964_02340</name>
</gene>
<evidence type="ECO:0000256" key="2">
    <source>
        <dbReference type="ARBA" id="ARBA00022448"/>
    </source>
</evidence>
<evidence type="ECO:0000313" key="10">
    <source>
        <dbReference type="Proteomes" id="UP000597507"/>
    </source>
</evidence>
<evidence type="ECO:0000256" key="4">
    <source>
        <dbReference type="ARBA" id="ARBA00022692"/>
    </source>
</evidence>
<dbReference type="PANTHER" id="PTHR42718:SF46">
    <property type="entry name" value="BLR6921 PROTEIN"/>
    <property type="match status" value="1"/>
</dbReference>
<dbReference type="GO" id="GO:0005886">
    <property type="term" value="C:plasma membrane"/>
    <property type="evidence" value="ECO:0007669"/>
    <property type="project" value="UniProtKB-SubCell"/>
</dbReference>
<feature type="transmembrane region" description="Helical" evidence="7">
    <location>
        <begin position="55"/>
        <end position="75"/>
    </location>
</feature>
<evidence type="ECO:0000259" key="8">
    <source>
        <dbReference type="PROSITE" id="PS50850"/>
    </source>
</evidence>
<protein>
    <submittedName>
        <fullName evidence="9">MFS transporter</fullName>
    </submittedName>
</protein>
<feature type="transmembrane region" description="Helical" evidence="7">
    <location>
        <begin position="441"/>
        <end position="460"/>
    </location>
</feature>
<dbReference type="Pfam" id="PF07690">
    <property type="entry name" value="MFS_1"/>
    <property type="match status" value="2"/>
</dbReference>
<feature type="transmembrane region" description="Helical" evidence="7">
    <location>
        <begin position="335"/>
        <end position="354"/>
    </location>
</feature>